<evidence type="ECO:0000313" key="7">
    <source>
        <dbReference type="EMBL" id="CCO09832.2"/>
    </source>
</evidence>
<gene>
    <name evidence="7" type="ORF">BN424_352</name>
</gene>
<keyword evidence="4 6" id="KW-1133">Transmembrane helix</keyword>
<dbReference type="InterPro" id="IPR002549">
    <property type="entry name" value="AI-2E-like"/>
</dbReference>
<comment type="subcellular location">
    <subcellularLocation>
        <location evidence="1">Membrane</location>
        <topology evidence="1">Multi-pass membrane protein</topology>
    </subcellularLocation>
</comment>
<dbReference type="eggNOG" id="COG0628">
    <property type="taxonomic scope" value="Bacteria"/>
</dbReference>
<evidence type="ECO:0000256" key="2">
    <source>
        <dbReference type="ARBA" id="ARBA00009773"/>
    </source>
</evidence>
<evidence type="ECO:0008006" key="9">
    <source>
        <dbReference type="Google" id="ProtNLM"/>
    </source>
</evidence>
<keyword evidence="8" id="KW-1185">Reference proteome</keyword>
<dbReference type="PANTHER" id="PTHR21716">
    <property type="entry name" value="TRANSMEMBRANE PROTEIN"/>
    <property type="match status" value="1"/>
</dbReference>
<feature type="transmembrane region" description="Helical" evidence="6">
    <location>
        <begin position="235"/>
        <end position="259"/>
    </location>
</feature>
<dbReference type="Proteomes" id="UP000000212">
    <property type="component" value="Chromosome"/>
</dbReference>
<evidence type="ECO:0000256" key="1">
    <source>
        <dbReference type="ARBA" id="ARBA00004141"/>
    </source>
</evidence>
<name>K8E1S2_CARML</name>
<protein>
    <recommendedName>
        <fullName evidence="9">AI-2E family transporter</fullName>
    </recommendedName>
</protein>
<evidence type="ECO:0000256" key="4">
    <source>
        <dbReference type="ARBA" id="ARBA00022989"/>
    </source>
</evidence>
<dbReference type="STRING" id="1234679.BN424_352"/>
<reference evidence="8" key="1">
    <citation type="journal article" date="2013" name="Genome Announc.">
        <title>Complete Chromosome Sequence of Carnobacterium maltaromaticum LMA 28.</title>
        <authorList>
            <person name="Cailliez-Grimal C."/>
            <person name="Chaillou S."/>
            <person name="Anba-Mondoloni J."/>
            <person name="Loux V."/>
            <person name="Afzal M.I."/>
            <person name="Rahman A."/>
            <person name="Kergourlay G."/>
            <person name="Champomier-Verges M.C."/>
            <person name="Zagorec M."/>
            <person name="Dalgaard P."/>
            <person name="Leisner J.J."/>
            <person name="Prevost H."/>
            <person name="Revol-Junelles A.M."/>
            <person name="Borges F."/>
        </authorList>
    </citation>
    <scope>NUCLEOTIDE SEQUENCE</scope>
    <source>
        <strain evidence="8">LMA28</strain>
    </source>
</reference>
<feature type="transmembrane region" description="Helical" evidence="6">
    <location>
        <begin position="208"/>
        <end position="229"/>
    </location>
</feature>
<evidence type="ECO:0000313" key="8">
    <source>
        <dbReference type="Proteomes" id="UP000000212"/>
    </source>
</evidence>
<dbReference type="EMBL" id="HE999757">
    <property type="protein sequence ID" value="CCO09832.2"/>
    <property type="molecule type" value="Genomic_DNA"/>
</dbReference>
<accession>K8E1S2</accession>
<feature type="transmembrane region" description="Helical" evidence="6">
    <location>
        <begin position="17"/>
        <end position="43"/>
    </location>
</feature>
<comment type="similarity">
    <text evidence="2">Belongs to the autoinducer-2 exporter (AI-2E) (TC 2.A.86) family.</text>
</comment>
<dbReference type="GO" id="GO:0055085">
    <property type="term" value="P:transmembrane transport"/>
    <property type="evidence" value="ECO:0007669"/>
    <property type="project" value="TreeGrafter"/>
</dbReference>
<sequence>MLEMWGNMLQRKRFRQVLIFCGIALILYLSKGIFTLIVLTYIFSFLLSRGVKKIKKIVPISHTIITLTIYAGIAGLICLFFMKSVPILANQISNLYDLATSFYQTKDFSNVPLAKELEGYVQNFDVISKVESNISTCSHFVKSISELSVNMACAFVLSLFYVLEIKQIKHFFALFKKEPFTILYNDLSEMFSRFNRIFSSVMTGQFKIVLFNTLLTITSLIFLGFPHIISLSIMLFILSWIPVFGVMLSFIPLSIIAYMQSGLNQVIYILVITICIHLAETYILRSKLMSSQTELPTFFIFVILLLSPEVIGMWGLLLGIPIFLFILDILGIKKIEKDNLKERTQVV</sequence>
<dbReference type="KEGG" id="cml:BN424_352"/>
<organism evidence="7 8">
    <name type="scientific">Carnobacterium maltaromaticum LMA28</name>
    <dbReference type="NCBI Taxonomy" id="1234679"/>
    <lineage>
        <taxon>Bacteria</taxon>
        <taxon>Bacillati</taxon>
        <taxon>Bacillota</taxon>
        <taxon>Bacilli</taxon>
        <taxon>Lactobacillales</taxon>
        <taxon>Carnobacteriaceae</taxon>
        <taxon>Carnobacterium</taxon>
    </lineage>
</organism>
<dbReference type="GO" id="GO:0016020">
    <property type="term" value="C:membrane"/>
    <property type="evidence" value="ECO:0007669"/>
    <property type="project" value="UniProtKB-SubCell"/>
</dbReference>
<feature type="transmembrane region" description="Helical" evidence="6">
    <location>
        <begin position="63"/>
        <end position="82"/>
    </location>
</feature>
<proteinExistence type="inferred from homology"/>
<feature type="transmembrane region" description="Helical" evidence="6">
    <location>
        <begin position="266"/>
        <end position="285"/>
    </location>
</feature>
<evidence type="ECO:0000256" key="6">
    <source>
        <dbReference type="SAM" id="Phobius"/>
    </source>
</evidence>
<keyword evidence="5 6" id="KW-0472">Membrane</keyword>
<dbReference type="AlphaFoldDB" id="K8E1S2"/>
<dbReference type="HOGENOM" id="CLU_053149_0_0_9"/>
<dbReference type="Pfam" id="PF01594">
    <property type="entry name" value="AI-2E_transport"/>
    <property type="match status" value="1"/>
</dbReference>
<dbReference type="OrthoDB" id="9772136at2"/>
<feature type="transmembrane region" description="Helical" evidence="6">
    <location>
        <begin position="297"/>
        <end position="327"/>
    </location>
</feature>
<keyword evidence="3 6" id="KW-0812">Transmembrane</keyword>
<evidence type="ECO:0000256" key="3">
    <source>
        <dbReference type="ARBA" id="ARBA00022692"/>
    </source>
</evidence>
<dbReference type="PANTHER" id="PTHR21716:SF62">
    <property type="entry name" value="TRANSPORT PROTEIN YDBI-RELATED"/>
    <property type="match status" value="1"/>
</dbReference>
<evidence type="ECO:0000256" key="5">
    <source>
        <dbReference type="ARBA" id="ARBA00023136"/>
    </source>
</evidence>